<organism evidence="8 9">
    <name type="scientific">Virgibacillus halodenitrificans</name>
    <name type="common">Bacillus halodenitrificans</name>
    <dbReference type="NCBI Taxonomy" id="1482"/>
    <lineage>
        <taxon>Bacteria</taxon>
        <taxon>Bacillati</taxon>
        <taxon>Bacillota</taxon>
        <taxon>Bacilli</taxon>
        <taxon>Bacillales</taxon>
        <taxon>Bacillaceae</taxon>
        <taxon>Virgibacillus</taxon>
    </lineage>
</organism>
<dbReference type="SMART" id="SM00047">
    <property type="entry name" value="LYZ2"/>
    <property type="match status" value="1"/>
</dbReference>
<dbReference type="InterPro" id="IPR052354">
    <property type="entry name" value="Cell_Wall_Dynamics_Protein"/>
</dbReference>
<dbReference type="GO" id="GO:0004040">
    <property type="term" value="F:amidase activity"/>
    <property type="evidence" value="ECO:0007669"/>
    <property type="project" value="InterPro"/>
</dbReference>
<dbReference type="PANTHER" id="PTHR34408:SF1">
    <property type="entry name" value="GLYCOSYL HYDROLASE FAMILY 19 DOMAIN-CONTAINING PROTEIN HI_1415"/>
    <property type="match status" value="1"/>
</dbReference>
<feature type="domain" description="GW" evidence="6">
    <location>
        <begin position="336"/>
        <end position="413"/>
    </location>
</feature>
<keyword evidence="5" id="KW-0961">Cell wall biogenesis/degradation</keyword>
<dbReference type="InterPro" id="IPR002901">
    <property type="entry name" value="MGlyc_endo_b_GlcNAc-like_dom"/>
</dbReference>
<evidence type="ECO:0000259" key="7">
    <source>
        <dbReference type="PROSITE" id="PS51781"/>
    </source>
</evidence>
<dbReference type="AlphaFoldDB" id="A0AAC9J4J6"/>
<evidence type="ECO:0000313" key="9">
    <source>
        <dbReference type="Proteomes" id="UP000182945"/>
    </source>
</evidence>
<dbReference type="Gene3D" id="2.30.30.170">
    <property type="match status" value="6"/>
</dbReference>
<gene>
    <name evidence="8" type="ORF">BME96_16475</name>
</gene>
<dbReference type="PROSITE" id="PS51781">
    <property type="entry name" value="SH3B"/>
    <property type="match status" value="1"/>
</dbReference>
<evidence type="ECO:0000256" key="1">
    <source>
        <dbReference type="ARBA" id="ARBA00004613"/>
    </source>
</evidence>
<comment type="subcellular location">
    <subcellularLocation>
        <location evidence="1">Secreted</location>
    </subcellularLocation>
</comment>
<dbReference type="InterPro" id="IPR003646">
    <property type="entry name" value="SH3-like_bac-type"/>
</dbReference>
<dbReference type="InterPro" id="IPR038200">
    <property type="entry name" value="GW_dom_sf"/>
</dbReference>
<evidence type="ECO:0000256" key="5">
    <source>
        <dbReference type="ARBA" id="ARBA00023316"/>
    </source>
</evidence>
<evidence type="ECO:0008006" key="10">
    <source>
        <dbReference type="Google" id="ProtNLM"/>
    </source>
</evidence>
<evidence type="ECO:0000259" key="6">
    <source>
        <dbReference type="PROSITE" id="PS51780"/>
    </source>
</evidence>
<feature type="domain" description="SH3b" evidence="7">
    <location>
        <begin position="526"/>
        <end position="587"/>
    </location>
</feature>
<dbReference type="InterPro" id="IPR025987">
    <property type="entry name" value="GW_dom"/>
</dbReference>
<evidence type="ECO:0000256" key="4">
    <source>
        <dbReference type="ARBA" id="ARBA00022801"/>
    </source>
</evidence>
<dbReference type="Pfam" id="PF13457">
    <property type="entry name" value="GW"/>
    <property type="match status" value="6"/>
</dbReference>
<dbReference type="GO" id="GO:0071555">
    <property type="term" value="P:cell wall organization"/>
    <property type="evidence" value="ECO:0007669"/>
    <property type="project" value="UniProtKB-KW"/>
</dbReference>
<dbReference type="Gene3D" id="1.10.530.10">
    <property type="match status" value="1"/>
</dbReference>
<dbReference type="GO" id="GO:0005576">
    <property type="term" value="C:extracellular region"/>
    <property type="evidence" value="ECO:0007669"/>
    <property type="project" value="UniProtKB-SubCell"/>
</dbReference>
<dbReference type="EMBL" id="CP017962">
    <property type="protein sequence ID" value="APC50322.1"/>
    <property type="molecule type" value="Genomic_DNA"/>
</dbReference>
<keyword evidence="3" id="KW-0732">Signal</keyword>
<name>A0AAC9J4J6_VIRHA</name>
<dbReference type="PROSITE" id="PS51780">
    <property type="entry name" value="GW"/>
    <property type="match status" value="3"/>
</dbReference>
<evidence type="ECO:0000313" key="8">
    <source>
        <dbReference type="EMBL" id="APC50322.1"/>
    </source>
</evidence>
<dbReference type="Gene3D" id="2.30.30.40">
    <property type="entry name" value="SH3 Domains"/>
    <property type="match status" value="1"/>
</dbReference>
<keyword evidence="4" id="KW-0378">Hydrolase</keyword>
<dbReference type="Pfam" id="PF08239">
    <property type="entry name" value="SH3_3"/>
    <property type="match status" value="1"/>
</dbReference>
<evidence type="ECO:0000256" key="3">
    <source>
        <dbReference type="ARBA" id="ARBA00022729"/>
    </source>
</evidence>
<reference evidence="8 9" key="1">
    <citation type="submission" date="2016-11" db="EMBL/GenBank/DDBJ databases">
        <title>Complete genome sequencing of Virgibacillus halodenitrificans PDB-F2.</title>
        <authorList>
            <person name="Sun Z."/>
            <person name="Zhou Y."/>
            <person name="Li H."/>
        </authorList>
    </citation>
    <scope>NUCLEOTIDE SEQUENCE [LARGE SCALE GENOMIC DNA]</scope>
    <source>
        <strain evidence="8 9">PDB-F2</strain>
    </source>
</reference>
<feature type="domain" description="GW" evidence="6">
    <location>
        <begin position="30"/>
        <end position="107"/>
    </location>
</feature>
<dbReference type="SMART" id="SM00287">
    <property type="entry name" value="SH3b"/>
    <property type="match status" value="1"/>
</dbReference>
<sequence>MNGETTWIHSSFVKQNSVRHTIQSSSIKPEESSTSKLGHIRSGSLIYKTIGDVSTAFNADTYTNAVYYIKKQATVGNQLYYLISTQASSTDGVVGWMKAEDLNTRSHVGIDTDSKNLYVKGNGSAYSKAWGGTKDLVYEDLTKQAGKLFKVNKTEKVGSNIWYRGVLNGKTAWLHSSFVVEAEESSTSRLGHIRSGSLIYKTIGDVATAFNADTYTNAVYYIKKQATVGNQLYYLISTQASSTDGVVGWMKAEDLNTRSHVGIDTDSKNLYVKGNGSAYSKAWGGTKDLVYEDLTKQAGKLFKVNKTEKVGSNIWYRGVLNGKTAWLHSSFVVEAEESSTSRLGHIRSGSLIYKTIGDVSTAFNADTYTNAVYYIKKQATVGNQLYYLISTQASSTDGVVGWMKAEDLNTHYHVGIDTESKTLYVKGNGSAYSKAWGGSKDLVFKDLSKLESEFLLVNKTERVGNNIWYRGTLNGELVWIHEAYVSLVNEKSTYYNITLSEALNMQMKAAPQTDKPYAYVSADYINKNNQVTASKLNVRSGPSVGARTVGQLVENTTVNIISKVNNWYQIEYKSGQWVDASKADVLYYLNPDNFINHEKYQFQFLDLSRSSDTSPNVLNNYLKGKGILEGLGEAFIQASNIYGVSDIYLLSHALLETGHGTSELATGVEVGKDSKGNLVLVNSSNVNSLTDIKKTYNMFGINAVDNNALQGGAFRAYNEGWFTPKDAIIGGADFIGNKYIKSGQNTLYKMRWNPESMANNSYASHQYATDIGWAAKQIYSIYNLYQDLQIQNLYLDIPSYKK</sequence>
<proteinExistence type="predicted"/>
<dbReference type="PANTHER" id="PTHR34408">
    <property type="entry name" value="FAMILY PROTEIN, PUTATIVE-RELATED"/>
    <property type="match status" value="1"/>
</dbReference>
<dbReference type="Pfam" id="PF01832">
    <property type="entry name" value="Glucosaminidase"/>
    <property type="match status" value="1"/>
</dbReference>
<evidence type="ECO:0000256" key="2">
    <source>
        <dbReference type="ARBA" id="ARBA00022525"/>
    </source>
</evidence>
<feature type="domain" description="GW" evidence="6">
    <location>
        <begin position="183"/>
        <end position="260"/>
    </location>
</feature>
<dbReference type="KEGG" id="vhl:BME96_16475"/>
<keyword evidence="2" id="KW-0964">Secreted</keyword>
<accession>A0AAC9J4J6</accession>
<dbReference type="Proteomes" id="UP000182945">
    <property type="component" value="Chromosome"/>
</dbReference>
<protein>
    <recommendedName>
        <fullName evidence="10">SH3 domain-containing protein</fullName>
    </recommendedName>
</protein>